<feature type="domain" description="MHC class II alpha chain N-terminal" evidence="3">
    <location>
        <begin position="15"/>
        <end position="94"/>
    </location>
</feature>
<evidence type="ECO:0000259" key="3">
    <source>
        <dbReference type="SMART" id="SM00920"/>
    </source>
</evidence>
<dbReference type="GO" id="GO:0019882">
    <property type="term" value="P:antigen processing and presentation"/>
    <property type="evidence" value="ECO:0007669"/>
    <property type="project" value="InterPro"/>
</dbReference>
<evidence type="ECO:0000256" key="1">
    <source>
        <dbReference type="ARBA" id="ARBA00023157"/>
    </source>
</evidence>
<name>A0A9D4ARA9_9SAUR</name>
<dbReference type="GO" id="GO:0006955">
    <property type="term" value="P:immune response"/>
    <property type="evidence" value="ECO:0007669"/>
    <property type="project" value="InterPro"/>
</dbReference>
<dbReference type="Proteomes" id="UP000827986">
    <property type="component" value="Unassembled WGS sequence"/>
</dbReference>
<dbReference type="InterPro" id="IPR001003">
    <property type="entry name" value="MHC_II_a_N"/>
</dbReference>
<dbReference type="GO" id="GO:0042613">
    <property type="term" value="C:MHC class II protein complex"/>
    <property type="evidence" value="ECO:0007669"/>
    <property type="project" value="InterPro"/>
</dbReference>
<keyword evidence="2" id="KW-0325">Glycoprotein</keyword>
<sequence>MPVAEAGAGAGEGSWVAFYQLMDPAQREAGEFMFEFDQDEIFHMNLKRKETIWRLPNFGKFTSFEAQRALGNITMLKKNMEIMIQRSNRRRAQNGMTNSRQQRGISAEHCNPNHHEFKQGAPDVSAIAQVGSFGGDGRSPP</sequence>
<dbReference type="InterPro" id="IPR011162">
    <property type="entry name" value="MHC_I/II-like_Ag-recog"/>
</dbReference>
<accession>A0A9D4ARA9</accession>
<organism evidence="4 5">
    <name type="scientific">Mauremys mutica</name>
    <name type="common">yellowpond turtle</name>
    <dbReference type="NCBI Taxonomy" id="74926"/>
    <lineage>
        <taxon>Eukaryota</taxon>
        <taxon>Metazoa</taxon>
        <taxon>Chordata</taxon>
        <taxon>Craniata</taxon>
        <taxon>Vertebrata</taxon>
        <taxon>Euteleostomi</taxon>
        <taxon>Archelosauria</taxon>
        <taxon>Testudinata</taxon>
        <taxon>Testudines</taxon>
        <taxon>Cryptodira</taxon>
        <taxon>Durocryptodira</taxon>
        <taxon>Testudinoidea</taxon>
        <taxon>Geoemydidae</taxon>
        <taxon>Geoemydinae</taxon>
        <taxon>Mauremys</taxon>
    </lineage>
</organism>
<dbReference type="AlphaFoldDB" id="A0A9D4ARA9"/>
<keyword evidence="1" id="KW-1015">Disulfide bond</keyword>
<proteinExistence type="predicted"/>
<keyword evidence="5" id="KW-1185">Reference proteome</keyword>
<dbReference type="EMBL" id="JAHDVG010000486">
    <property type="protein sequence ID" value="KAH1168058.1"/>
    <property type="molecule type" value="Genomic_DNA"/>
</dbReference>
<protein>
    <recommendedName>
        <fullName evidence="3">MHC class II alpha chain N-terminal domain-containing protein</fullName>
    </recommendedName>
</protein>
<evidence type="ECO:0000313" key="5">
    <source>
        <dbReference type="Proteomes" id="UP000827986"/>
    </source>
</evidence>
<evidence type="ECO:0000313" key="4">
    <source>
        <dbReference type="EMBL" id="KAH1168058.1"/>
    </source>
</evidence>
<dbReference type="SUPFAM" id="SSF54452">
    <property type="entry name" value="MHC antigen-recognition domain"/>
    <property type="match status" value="1"/>
</dbReference>
<evidence type="ECO:0000256" key="2">
    <source>
        <dbReference type="ARBA" id="ARBA00023180"/>
    </source>
</evidence>
<reference evidence="4" key="1">
    <citation type="submission" date="2021-09" db="EMBL/GenBank/DDBJ databases">
        <title>The genome of Mauremys mutica provides insights into the evolution of semi-aquatic lifestyle.</title>
        <authorList>
            <person name="Gong S."/>
            <person name="Gao Y."/>
        </authorList>
    </citation>
    <scope>NUCLEOTIDE SEQUENCE</scope>
    <source>
        <strain evidence="4">MM-2020</strain>
        <tissue evidence="4">Muscle</tissue>
    </source>
</reference>
<gene>
    <name evidence="4" type="ORF">KIL84_003541</name>
</gene>
<comment type="caution">
    <text evidence="4">The sequence shown here is derived from an EMBL/GenBank/DDBJ whole genome shotgun (WGS) entry which is preliminary data.</text>
</comment>
<dbReference type="InterPro" id="IPR014745">
    <property type="entry name" value="MHC_II_a/b_N"/>
</dbReference>
<dbReference type="Gene3D" id="3.10.320.10">
    <property type="entry name" value="Class II Histocompatibility Antigen, M Beta Chain, Chain B, domain 1"/>
    <property type="match status" value="1"/>
</dbReference>
<dbReference type="SMART" id="SM00920">
    <property type="entry name" value="MHC_II_alpha"/>
    <property type="match status" value="1"/>
</dbReference>
<dbReference type="Pfam" id="PF00993">
    <property type="entry name" value="MHC_II_alpha"/>
    <property type="match status" value="1"/>
</dbReference>